<name>A0AAV2KQL1_KNICA</name>
<protein>
    <submittedName>
        <fullName evidence="1">Uncharacterized protein</fullName>
    </submittedName>
</protein>
<organism evidence="1 2">
    <name type="scientific">Knipowitschia caucasica</name>
    <name type="common">Caucasian dwarf goby</name>
    <name type="synonym">Pomatoschistus caucasicus</name>
    <dbReference type="NCBI Taxonomy" id="637954"/>
    <lineage>
        <taxon>Eukaryota</taxon>
        <taxon>Metazoa</taxon>
        <taxon>Chordata</taxon>
        <taxon>Craniata</taxon>
        <taxon>Vertebrata</taxon>
        <taxon>Euteleostomi</taxon>
        <taxon>Actinopterygii</taxon>
        <taxon>Neopterygii</taxon>
        <taxon>Teleostei</taxon>
        <taxon>Neoteleostei</taxon>
        <taxon>Acanthomorphata</taxon>
        <taxon>Gobiaria</taxon>
        <taxon>Gobiiformes</taxon>
        <taxon>Gobioidei</taxon>
        <taxon>Gobiidae</taxon>
        <taxon>Gobiinae</taxon>
        <taxon>Knipowitschia</taxon>
    </lineage>
</organism>
<accession>A0AAV2KQL1</accession>
<evidence type="ECO:0000313" key="1">
    <source>
        <dbReference type="EMBL" id="CAL1589647.1"/>
    </source>
</evidence>
<dbReference type="Proteomes" id="UP001497482">
    <property type="component" value="Chromosome 19"/>
</dbReference>
<sequence length="147" mass="16578">MTAYSGNVEKHQRFQTVLFVDLNQSQEICVNLGPKAWAADGKHVHKQEKYRVISKQEEIEAKDVLAECQASRKTNQGVSKKRYSVILREEGEKDGGGTENYDWVVGGWEVERGAASNRSWGEWLGQILPSMPWGVSAPKPEESDEEK</sequence>
<proteinExistence type="predicted"/>
<dbReference type="AlphaFoldDB" id="A0AAV2KQL1"/>
<evidence type="ECO:0000313" key="2">
    <source>
        <dbReference type="Proteomes" id="UP001497482"/>
    </source>
</evidence>
<keyword evidence="2" id="KW-1185">Reference proteome</keyword>
<gene>
    <name evidence="1" type="ORF">KC01_LOCUS19272</name>
</gene>
<reference evidence="1 2" key="1">
    <citation type="submission" date="2024-04" db="EMBL/GenBank/DDBJ databases">
        <authorList>
            <person name="Waldvogel A.-M."/>
            <person name="Schoenle A."/>
        </authorList>
    </citation>
    <scope>NUCLEOTIDE SEQUENCE [LARGE SCALE GENOMIC DNA]</scope>
</reference>
<dbReference type="EMBL" id="OZ035841">
    <property type="protein sequence ID" value="CAL1589647.1"/>
    <property type="molecule type" value="Genomic_DNA"/>
</dbReference>